<gene>
    <name evidence="2" type="ORF">QC761_604500</name>
</gene>
<sequence>MRLRPQLFAQLLLPRRAHSHRTLLPSSSSTASTQLPHHHNHLLHHHHHRRTMSSTTTTSPAPSATSTPPNPGRSPSFHQPSTTPAASAATPTAAAVRPAYVQEQEETPSTTTITTTATTTHQDEDPTANVASPKQQPLPALPAPGTEETETPGKTTTVVVNGAPISLDALGPMVVNRDGTLARIANWQEMSSFERENTLRVLGKRNQLRLATLRGGDENNTAEKKE</sequence>
<feature type="compositionally biased region" description="Low complexity" evidence="1">
    <location>
        <begin position="80"/>
        <end position="95"/>
    </location>
</feature>
<reference evidence="2 3" key="1">
    <citation type="journal article" date="2023" name="bioRxiv">
        <title>High-quality genome assemblies of four members of thePodospora anserinaspecies complex.</title>
        <authorList>
            <person name="Ament-Velasquez S.L."/>
            <person name="Vogan A.A."/>
            <person name="Wallerman O."/>
            <person name="Hartmann F."/>
            <person name="Gautier V."/>
            <person name="Silar P."/>
            <person name="Giraud T."/>
            <person name="Johannesson H."/>
        </authorList>
    </citation>
    <scope>NUCLEOTIDE SEQUENCE [LARGE SCALE GENOMIC DNA]</scope>
    <source>
        <strain evidence="2 3">CBS 112042</strain>
    </source>
</reference>
<feature type="compositionally biased region" description="Low complexity" evidence="1">
    <location>
        <begin position="22"/>
        <end position="35"/>
    </location>
</feature>
<keyword evidence="3" id="KW-1185">Reference proteome</keyword>
<dbReference type="RefSeq" id="XP_062729131.1">
    <property type="nucleotide sequence ID" value="XM_062880899.1"/>
</dbReference>
<dbReference type="PANTHER" id="PTHR39474:SF1">
    <property type="entry name" value="FUNGAL SPECIFIC TRANSCRIPTION FACTOR"/>
    <property type="match status" value="1"/>
</dbReference>
<feature type="region of interest" description="Disordered" evidence="1">
    <location>
        <begin position="19"/>
        <end position="155"/>
    </location>
</feature>
<dbReference type="Proteomes" id="UP001322138">
    <property type="component" value="Unassembled WGS sequence"/>
</dbReference>
<feature type="compositionally biased region" description="Low complexity" evidence="1">
    <location>
        <begin position="107"/>
        <end position="120"/>
    </location>
</feature>
<feature type="compositionally biased region" description="Basic residues" evidence="1">
    <location>
        <begin position="36"/>
        <end position="51"/>
    </location>
</feature>
<dbReference type="GeneID" id="87900381"/>
<comment type="caution">
    <text evidence="2">The sequence shown here is derived from an EMBL/GenBank/DDBJ whole genome shotgun (WGS) entry which is preliminary data.</text>
</comment>
<evidence type="ECO:0000256" key="1">
    <source>
        <dbReference type="SAM" id="MobiDB-lite"/>
    </source>
</evidence>
<evidence type="ECO:0000313" key="2">
    <source>
        <dbReference type="EMBL" id="KAK4640155.1"/>
    </source>
</evidence>
<protein>
    <submittedName>
        <fullName evidence="2">Uncharacterized protein</fullName>
    </submittedName>
</protein>
<feature type="compositionally biased region" description="Low complexity" evidence="1">
    <location>
        <begin position="52"/>
        <end position="67"/>
    </location>
</feature>
<accession>A0ABR0F851</accession>
<name>A0ABR0F851_9PEZI</name>
<dbReference type="EMBL" id="JAFFGZ010000008">
    <property type="protein sequence ID" value="KAK4640155.1"/>
    <property type="molecule type" value="Genomic_DNA"/>
</dbReference>
<organism evidence="2 3">
    <name type="scientific">Podospora bellae-mahoneyi</name>
    <dbReference type="NCBI Taxonomy" id="2093777"/>
    <lineage>
        <taxon>Eukaryota</taxon>
        <taxon>Fungi</taxon>
        <taxon>Dikarya</taxon>
        <taxon>Ascomycota</taxon>
        <taxon>Pezizomycotina</taxon>
        <taxon>Sordariomycetes</taxon>
        <taxon>Sordariomycetidae</taxon>
        <taxon>Sordariales</taxon>
        <taxon>Podosporaceae</taxon>
        <taxon>Podospora</taxon>
    </lineage>
</organism>
<feature type="compositionally biased region" description="Low complexity" evidence="1">
    <location>
        <begin position="135"/>
        <end position="155"/>
    </location>
</feature>
<evidence type="ECO:0000313" key="3">
    <source>
        <dbReference type="Proteomes" id="UP001322138"/>
    </source>
</evidence>
<proteinExistence type="predicted"/>
<dbReference type="PANTHER" id="PTHR39474">
    <property type="entry name" value="UNNAMED PRODUCT"/>
    <property type="match status" value="1"/>
</dbReference>